<sequence>MAAVNSPPDDAALQQNNWASTDDQVMGTPSHGNGPPANGASMPSDEHNPSQDTDNSNGDFPPPRGSSVGATSANGASKAENYRGEKQVKPNKVYIGGLPENTREEDLQNCFGKIGKIVNIELKVGYGFVEFESREAAEESVAKYHEGYFMGNKIRVELSHGGGRTAKYAGEPGACFRCGQQGHWARECPNQSHGNNNQRPRNYNEGPALDRTQREYPPRSIPPRDEYPPRYPPARDVRYDYPPAPPRDYRRPPSPGPRDYRDYPAPPLARGREYDDYGRRGPPPPVPERDRYGALPPPAPPGDYARGRYGPPPPDSYRGYSGPPPPAAGYDRYDRRGPPPGERYPPGYPPPPPIGGRGRSPPPRDYDRAAPPRDYPDYRGRPMTPPRYPPGDYPRTSAEPPYARARRRSISPVPANVRSPAHYDMYPANGYSGNVPPAPRRDYPPGHPPRTGGREIEPAPYRRP</sequence>
<feature type="region of interest" description="Disordered" evidence="8">
    <location>
        <begin position="1"/>
        <end position="85"/>
    </location>
</feature>
<feature type="domain" description="RRM" evidence="9">
    <location>
        <begin position="91"/>
        <end position="161"/>
    </location>
</feature>
<dbReference type="Gene3D" id="4.10.60.10">
    <property type="entry name" value="Zinc finger, CCHC-type"/>
    <property type="match status" value="1"/>
</dbReference>
<feature type="compositionally biased region" description="Pro residues" evidence="8">
    <location>
        <begin position="242"/>
        <end position="256"/>
    </location>
</feature>
<dbReference type="PROSITE" id="PS50158">
    <property type="entry name" value="ZF_CCHC"/>
    <property type="match status" value="1"/>
</dbReference>
<proteinExistence type="predicted"/>
<dbReference type="EMBL" id="QPFP01000002">
    <property type="protein sequence ID" value="TEB39056.1"/>
    <property type="molecule type" value="Genomic_DNA"/>
</dbReference>
<evidence type="ECO:0000256" key="2">
    <source>
        <dbReference type="ARBA" id="ARBA00022664"/>
    </source>
</evidence>
<dbReference type="STRING" id="71717.A0A4Y7TY04"/>
<keyword evidence="6" id="KW-0862">Zinc</keyword>
<dbReference type="PROSITE" id="PS50102">
    <property type="entry name" value="RRM"/>
    <property type="match status" value="1"/>
</dbReference>
<dbReference type="GO" id="GO:0003729">
    <property type="term" value="F:mRNA binding"/>
    <property type="evidence" value="ECO:0007669"/>
    <property type="project" value="TreeGrafter"/>
</dbReference>
<dbReference type="PANTHER" id="PTHR23003:SF62">
    <property type="entry name" value="SERINE_ARGININE (SR)-TYPE SHUTTLING MRNA BINDING PROTEIN NPL3"/>
    <property type="match status" value="1"/>
</dbReference>
<feature type="compositionally biased region" description="Basic and acidic residues" evidence="8">
    <location>
        <begin position="362"/>
        <end position="380"/>
    </location>
</feature>
<dbReference type="Gene3D" id="3.30.70.330">
    <property type="match status" value="1"/>
</dbReference>
<dbReference type="GO" id="GO:0008270">
    <property type="term" value="F:zinc ion binding"/>
    <property type="evidence" value="ECO:0007669"/>
    <property type="project" value="UniProtKB-KW"/>
</dbReference>
<dbReference type="SMART" id="SM00360">
    <property type="entry name" value="RRM"/>
    <property type="match status" value="1"/>
</dbReference>
<dbReference type="AlphaFoldDB" id="A0A4Y7TY04"/>
<gene>
    <name evidence="11" type="ORF">FA13DRAFT_1808876</name>
</gene>
<keyword evidence="2" id="KW-0507">mRNA processing</keyword>
<feature type="region of interest" description="Disordered" evidence="8">
    <location>
        <begin position="189"/>
        <end position="464"/>
    </location>
</feature>
<evidence type="ECO:0000256" key="7">
    <source>
        <dbReference type="PROSITE-ProRule" id="PRU00176"/>
    </source>
</evidence>
<evidence type="ECO:0000256" key="6">
    <source>
        <dbReference type="PROSITE-ProRule" id="PRU00047"/>
    </source>
</evidence>
<dbReference type="Pfam" id="PF00076">
    <property type="entry name" value="RRM_1"/>
    <property type="match status" value="1"/>
</dbReference>
<feature type="domain" description="CCHC-type" evidence="10">
    <location>
        <begin position="175"/>
        <end position="190"/>
    </location>
</feature>
<organism evidence="11 12">
    <name type="scientific">Coprinellus micaceus</name>
    <name type="common">Glistening ink-cap mushroom</name>
    <name type="synonym">Coprinus micaceus</name>
    <dbReference type="NCBI Taxonomy" id="71717"/>
    <lineage>
        <taxon>Eukaryota</taxon>
        <taxon>Fungi</taxon>
        <taxon>Dikarya</taxon>
        <taxon>Basidiomycota</taxon>
        <taxon>Agaricomycotina</taxon>
        <taxon>Agaricomycetes</taxon>
        <taxon>Agaricomycetidae</taxon>
        <taxon>Agaricales</taxon>
        <taxon>Agaricineae</taxon>
        <taxon>Psathyrellaceae</taxon>
        <taxon>Coprinellus</taxon>
    </lineage>
</organism>
<comment type="caution">
    <text evidence="11">The sequence shown here is derived from an EMBL/GenBank/DDBJ whole genome shotgun (WGS) entry which is preliminary data.</text>
</comment>
<evidence type="ECO:0000256" key="1">
    <source>
        <dbReference type="ARBA" id="ARBA00004123"/>
    </source>
</evidence>
<keyword evidence="3" id="KW-0677">Repeat</keyword>
<protein>
    <recommendedName>
        <fullName evidence="13">RNA-binding domain-containing protein</fullName>
    </recommendedName>
</protein>
<evidence type="ECO:0000313" key="11">
    <source>
        <dbReference type="EMBL" id="TEB39056.1"/>
    </source>
</evidence>
<evidence type="ECO:0000256" key="4">
    <source>
        <dbReference type="ARBA" id="ARBA00022884"/>
    </source>
</evidence>
<feature type="compositionally biased region" description="Basic and acidic residues" evidence="8">
    <location>
        <begin position="270"/>
        <end position="279"/>
    </location>
</feature>
<comment type="subcellular location">
    <subcellularLocation>
        <location evidence="1">Nucleus</location>
    </subcellularLocation>
</comment>
<keyword evidence="6" id="KW-0863">Zinc-finger</keyword>
<dbReference type="Pfam" id="PF00098">
    <property type="entry name" value="zf-CCHC"/>
    <property type="match status" value="1"/>
</dbReference>
<evidence type="ECO:0000256" key="3">
    <source>
        <dbReference type="ARBA" id="ARBA00022737"/>
    </source>
</evidence>
<dbReference type="GO" id="GO:0005634">
    <property type="term" value="C:nucleus"/>
    <property type="evidence" value="ECO:0007669"/>
    <property type="project" value="UniProtKB-SubCell"/>
</dbReference>
<evidence type="ECO:0000259" key="10">
    <source>
        <dbReference type="PROSITE" id="PS50158"/>
    </source>
</evidence>
<keyword evidence="12" id="KW-1185">Reference proteome</keyword>
<dbReference type="InterPro" id="IPR050374">
    <property type="entry name" value="RRT5_SRSF_SR"/>
</dbReference>
<keyword evidence="5" id="KW-0539">Nucleus</keyword>
<feature type="compositionally biased region" description="Polar residues" evidence="8">
    <location>
        <begin position="13"/>
        <end position="23"/>
    </location>
</feature>
<keyword evidence="6" id="KW-0479">Metal-binding</keyword>
<dbReference type="Proteomes" id="UP000298030">
    <property type="component" value="Unassembled WGS sequence"/>
</dbReference>
<feature type="compositionally biased region" description="Pro residues" evidence="8">
    <location>
        <begin position="338"/>
        <end position="354"/>
    </location>
</feature>
<dbReference type="GO" id="GO:0005737">
    <property type="term" value="C:cytoplasm"/>
    <property type="evidence" value="ECO:0007669"/>
    <property type="project" value="TreeGrafter"/>
</dbReference>
<evidence type="ECO:0008006" key="13">
    <source>
        <dbReference type="Google" id="ProtNLM"/>
    </source>
</evidence>
<dbReference type="PANTHER" id="PTHR23003">
    <property type="entry name" value="RNA RECOGNITION MOTIF RRM DOMAIN CONTAINING PROTEIN"/>
    <property type="match status" value="1"/>
</dbReference>
<feature type="compositionally biased region" description="Pro residues" evidence="8">
    <location>
        <begin position="383"/>
        <end position="392"/>
    </location>
</feature>
<feature type="compositionally biased region" description="Polar residues" evidence="8">
    <location>
        <begin position="189"/>
        <end position="201"/>
    </location>
</feature>
<dbReference type="InterPro" id="IPR035979">
    <property type="entry name" value="RBD_domain_sf"/>
</dbReference>
<name>A0A4Y7TY04_COPMI</name>
<evidence type="ECO:0000259" key="9">
    <source>
        <dbReference type="PROSITE" id="PS50102"/>
    </source>
</evidence>
<accession>A0A4Y7TY04</accession>
<dbReference type="CDD" id="cd00590">
    <property type="entry name" value="RRM_SF"/>
    <property type="match status" value="1"/>
</dbReference>
<dbReference type="SUPFAM" id="SSF54928">
    <property type="entry name" value="RNA-binding domain, RBD"/>
    <property type="match status" value="1"/>
</dbReference>
<dbReference type="OrthoDB" id="1099063at2759"/>
<evidence type="ECO:0000256" key="8">
    <source>
        <dbReference type="SAM" id="MobiDB-lite"/>
    </source>
</evidence>
<dbReference type="InterPro" id="IPR012677">
    <property type="entry name" value="Nucleotide-bd_a/b_plait_sf"/>
</dbReference>
<dbReference type="GO" id="GO:0006397">
    <property type="term" value="P:mRNA processing"/>
    <property type="evidence" value="ECO:0007669"/>
    <property type="project" value="UniProtKB-KW"/>
</dbReference>
<dbReference type="SMART" id="SM00343">
    <property type="entry name" value="ZnF_C2HC"/>
    <property type="match status" value="1"/>
</dbReference>
<evidence type="ECO:0000313" key="12">
    <source>
        <dbReference type="Proteomes" id="UP000298030"/>
    </source>
</evidence>
<dbReference type="InterPro" id="IPR001878">
    <property type="entry name" value="Znf_CCHC"/>
</dbReference>
<evidence type="ECO:0000256" key="5">
    <source>
        <dbReference type="ARBA" id="ARBA00023242"/>
    </source>
</evidence>
<feature type="compositionally biased region" description="Basic and acidic residues" evidence="8">
    <location>
        <begin position="211"/>
        <end position="239"/>
    </location>
</feature>
<reference evidence="11 12" key="1">
    <citation type="journal article" date="2019" name="Nat. Ecol. Evol.">
        <title>Megaphylogeny resolves global patterns of mushroom evolution.</title>
        <authorList>
            <person name="Varga T."/>
            <person name="Krizsan K."/>
            <person name="Foldi C."/>
            <person name="Dima B."/>
            <person name="Sanchez-Garcia M."/>
            <person name="Sanchez-Ramirez S."/>
            <person name="Szollosi G.J."/>
            <person name="Szarkandi J.G."/>
            <person name="Papp V."/>
            <person name="Albert L."/>
            <person name="Andreopoulos W."/>
            <person name="Angelini C."/>
            <person name="Antonin V."/>
            <person name="Barry K.W."/>
            <person name="Bougher N.L."/>
            <person name="Buchanan P."/>
            <person name="Buyck B."/>
            <person name="Bense V."/>
            <person name="Catcheside P."/>
            <person name="Chovatia M."/>
            <person name="Cooper J."/>
            <person name="Damon W."/>
            <person name="Desjardin D."/>
            <person name="Finy P."/>
            <person name="Geml J."/>
            <person name="Haridas S."/>
            <person name="Hughes K."/>
            <person name="Justo A."/>
            <person name="Karasinski D."/>
            <person name="Kautmanova I."/>
            <person name="Kiss B."/>
            <person name="Kocsube S."/>
            <person name="Kotiranta H."/>
            <person name="LaButti K.M."/>
            <person name="Lechner B.E."/>
            <person name="Liimatainen K."/>
            <person name="Lipzen A."/>
            <person name="Lukacs Z."/>
            <person name="Mihaltcheva S."/>
            <person name="Morgado L.N."/>
            <person name="Niskanen T."/>
            <person name="Noordeloos M.E."/>
            <person name="Ohm R.A."/>
            <person name="Ortiz-Santana B."/>
            <person name="Ovrebo C."/>
            <person name="Racz N."/>
            <person name="Riley R."/>
            <person name="Savchenko A."/>
            <person name="Shiryaev A."/>
            <person name="Soop K."/>
            <person name="Spirin V."/>
            <person name="Szebenyi C."/>
            <person name="Tomsovsky M."/>
            <person name="Tulloss R.E."/>
            <person name="Uehling J."/>
            <person name="Grigoriev I.V."/>
            <person name="Vagvolgyi C."/>
            <person name="Papp T."/>
            <person name="Martin F.M."/>
            <person name="Miettinen O."/>
            <person name="Hibbett D.S."/>
            <person name="Nagy L.G."/>
        </authorList>
    </citation>
    <scope>NUCLEOTIDE SEQUENCE [LARGE SCALE GENOMIC DNA]</scope>
    <source>
        <strain evidence="11 12">FP101781</strain>
    </source>
</reference>
<dbReference type="InterPro" id="IPR000504">
    <property type="entry name" value="RRM_dom"/>
</dbReference>
<keyword evidence="4 7" id="KW-0694">RNA-binding</keyword>